<reference evidence="5 6" key="1">
    <citation type="submission" date="2022-10" db="EMBL/GenBank/DDBJ databases">
        <title>Luteolibacter arcticus strain CCTCC AB 2014275, whole genome shotgun sequencing project.</title>
        <authorList>
            <person name="Zhao G."/>
            <person name="Shen L."/>
        </authorList>
    </citation>
    <scope>NUCLEOTIDE SEQUENCE [LARGE SCALE GENOMIC DNA]</scope>
    <source>
        <strain evidence="5 6">CCTCC AB 2014275</strain>
    </source>
</reference>
<gene>
    <name evidence="5" type="ORF">OKA05_28605</name>
</gene>
<dbReference type="SUPFAM" id="SSF56300">
    <property type="entry name" value="Metallo-dependent phosphatases"/>
    <property type="match status" value="1"/>
</dbReference>
<evidence type="ECO:0000313" key="6">
    <source>
        <dbReference type="Proteomes" id="UP001320876"/>
    </source>
</evidence>
<evidence type="ECO:0000256" key="2">
    <source>
        <dbReference type="ARBA" id="ARBA00022801"/>
    </source>
</evidence>
<protein>
    <submittedName>
        <fullName evidence="5">Metallophosphoesterase</fullName>
    </submittedName>
</protein>
<feature type="chain" id="PRO_5047490712" evidence="3">
    <location>
        <begin position="21"/>
        <end position="344"/>
    </location>
</feature>
<accession>A0ABT3GSN9</accession>
<name>A0ABT3GSN9_9BACT</name>
<evidence type="ECO:0000313" key="5">
    <source>
        <dbReference type="EMBL" id="MCW1926547.1"/>
    </source>
</evidence>
<dbReference type="Gene3D" id="3.60.21.10">
    <property type="match status" value="1"/>
</dbReference>
<dbReference type="InterPro" id="IPR004843">
    <property type="entry name" value="Calcineurin-like_PHP"/>
</dbReference>
<dbReference type="EMBL" id="JAPDDT010000029">
    <property type="protein sequence ID" value="MCW1926547.1"/>
    <property type="molecule type" value="Genomic_DNA"/>
</dbReference>
<evidence type="ECO:0000259" key="4">
    <source>
        <dbReference type="Pfam" id="PF00149"/>
    </source>
</evidence>
<dbReference type="Proteomes" id="UP001320876">
    <property type="component" value="Unassembled WGS sequence"/>
</dbReference>
<dbReference type="PANTHER" id="PTHR10161">
    <property type="entry name" value="TARTRATE-RESISTANT ACID PHOSPHATASE TYPE 5"/>
    <property type="match status" value="1"/>
</dbReference>
<sequence length="344" mass="38102">MTRREALRRTTLLFSSSFLAGGLAGRLGAKEAVAAADVGVAIPGGAPQVRFAPGGIDLLAVGDYGTNNDKQREVARAMAGFTKALGSPLSCVLALGDNFYGHFMPEQFGARFSGMYPQKDFDCPFYALLGNHDYGPQYDSKQGRTKADYQLARSRENPGSRWKMPGKWYAFELAGANKRPLVKVIYLDGNNFEGALTPQEKLAQKRWLEAEMAKPTQAKWLWMVSHYPIFSETKDRGDAAGAKLLAQWEPYLRDKRVSLYLSGHDHNLQHLRVDGFSPDFVVSGGGGASRYEVIGKERGFSMQTRGFNHIHVTEEKMTVQFINPEGKRIHGYERDVSGKVKVVG</sequence>
<dbReference type="InterPro" id="IPR029052">
    <property type="entry name" value="Metallo-depent_PP-like"/>
</dbReference>
<dbReference type="InterPro" id="IPR051558">
    <property type="entry name" value="Metallophosphoesterase_PAP"/>
</dbReference>
<dbReference type="PANTHER" id="PTHR10161:SF14">
    <property type="entry name" value="TARTRATE-RESISTANT ACID PHOSPHATASE TYPE 5"/>
    <property type="match status" value="1"/>
</dbReference>
<evidence type="ECO:0000256" key="1">
    <source>
        <dbReference type="ARBA" id="ARBA00022729"/>
    </source>
</evidence>
<organism evidence="5 6">
    <name type="scientific">Luteolibacter arcticus</name>
    <dbReference type="NCBI Taxonomy" id="1581411"/>
    <lineage>
        <taxon>Bacteria</taxon>
        <taxon>Pseudomonadati</taxon>
        <taxon>Verrucomicrobiota</taxon>
        <taxon>Verrucomicrobiia</taxon>
        <taxon>Verrucomicrobiales</taxon>
        <taxon>Verrucomicrobiaceae</taxon>
        <taxon>Luteolibacter</taxon>
    </lineage>
</organism>
<dbReference type="RefSeq" id="WP_264490655.1">
    <property type="nucleotide sequence ID" value="NZ_JAPDDT010000029.1"/>
</dbReference>
<comment type="caution">
    <text evidence="5">The sequence shown here is derived from an EMBL/GenBank/DDBJ whole genome shotgun (WGS) entry which is preliminary data.</text>
</comment>
<keyword evidence="1 3" id="KW-0732">Signal</keyword>
<keyword evidence="6" id="KW-1185">Reference proteome</keyword>
<keyword evidence="2" id="KW-0378">Hydrolase</keyword>
<dbReference type="Pfam" id="PF00149">
    <property type="entry name" value="Metallophos"/>
    <property type="match status" value="1"/>
</dbReference>
<feature type="domain" description="Calcineurin-like phosphoesterase" evidence="4">
    <location>
        <begin position="92"/>
        <end position="267"/>
    </location>
</feature>
<evidence type="ECO:0000256" key="3">
    <source>
        <dbReference type="SAM" id="SignalP"/>
    </source>
</evidence>
<feature type="signal peptide" evidence="3">
    <location>
        <begin position="1"/>
        <end position="20"/>
    </location>
</feature>
<proteinExistence type="predicted"/>